<feature type="transmembrane region" description="Helical" evidence="3">
    <location>
        <begin position="384"/>
        <end position="402"/>
    </location>
</feature>
<dbReference type="EMBL" id="CP054475">
    <property type="protein sequence ID" value="UXD88642.1"/>
    <property type="molecule type" value="Genomic_DNA"/>
</dbReference>
<keyword evidence="3" id="KW-1133">Transmembrane helix</keyword>
<protein>
    <recommendedName>
        <fullName evidence="6">Transmembrane protein</fullName>
    </recommendedName>
</protein>
<name>A0ABY6ADC5_9GAMM</name>
<evidence type="ECO:0000256" key="2">
    <source>
        <dbReference type="SAM" id="MobiDB-lite"/>
    </source>
</evidence>
<keyword evidence="5" id="KW-1185">Reference proteome</keyword>
<gene>
    <name evidence="4" type="ORF">HUF19_14910</name>
</gene>
<keyword evidence="3" id="KW-0472">Membrane</keyword>
<feature type="transmembrane region" description="Helical" evidence="3">
    <location>
        <begin position="286"/>
        <end position="306"/>
    </location>
</feature>
<reference evidence="5" key="1">
    <citation type="submission" date="2020-06" db="EMBL/GenBank/DDBJ databases">
        <title>Thalassolituus marinus alknpb1M-1, a hydrocarbon-degrading bacterium isolated from the deep-sea overlying water using an in-situ strategy from the South China Sea basin.</title>
        <authorList>
            <person name="Dong C."/>
            <person name="Chen Y."/>
            <person name="Shao Z."/>
        </authorList>
    </citation>
    <scope>NUCLEOTIDE SEQUENCE [LARGE SCALE GENOMIC DNA]</scope>
    <source>
        <strain evidence="5">alknpb1M-1</strain>
    </source>
</reference>
<feature type="transmembrane region" description="Helical" evidence="3">
    <location>
        <begin position="6"/>
        <end position="29"/>
    </location>
</feature>
<organism evidence="4 5">
    <name type="scientific">Thalassolituus hydrocarboniclasticus</name>
    <dbReference type="NCBI Taxonomy" id="2742796"/>
    <lineage>
        <taxon>Bacteria</taxon>
        <taxon>Pseudomonadati</taxon>
        <taxon>Pseudomonadota</taxon>
        <taxon>Gammaproteobacteria</taxon>
        <taxon>Oceanospirillales</taxon>
        <taxon>Oceanospirillaceae</taxon>
        <taxon>Thalassolituus</taxon>
    </lineage>
</organism>
<sequence length="518" mass="56879">MNDLLTLWSANSAVSAAIWLVLAMTLLYFGRNPAHRILLSSGQGLRHMLRMASRALSQLERQLGKRNREVLLAAARNDAERRIEREFTRIQTLVARDLSGYPALHRQISTAIDNVENSYREAGDSAPLPPAWGEVVNTIAALPSHGDPAVAKILSNIKDAVHDTHKETLKTWQASADQRHKLLAKMQPEWRTLNGKMDEVARTIDNLDNRTHQLDKQMQHYEEVRRGEDAAVRSLTSSSLTQFFIAGLVLTIALLGGLINFQLIAMPMSEMVGGTSYIGGVKTSDIAALVIILIEIAMGLFLLESLRITRLFPIISSMDDQMRRRMMIISLSILCILAGIEASLAYMRDLLALDKEALQQSLSMAANASGVAASNAEFRWIPSIGQMVMGFILPFALAFIAIPLESFIHSLRTVLGLALVAMIRLVAIAARLLGNLAGHSATLLTHAYDLLIMLPLSIERLFSRKREAATAVQFDDSQTTDELADAIPDVAAEEKRSRKSRSKNNSSNNSGDAAVAVA</sequence>
<proteinExistence type="predicted"/>
<evidence type="ECO:0000313" key="4">
    <source>
        <dbReference type="EMBL" id="UXD88642.1"/>
    </source>
</evidence>
<feature type="transmembrane region" description="Helical" evidence="3">
    <location>
        <begin position="243"/>
        <end position="266"/>
    </location>
</feature>
<keyword evidence="1" id="KW-0175">Coiled coil</keyword>
<accession>A0ABY6ADC5</accession>
<feature type="transmembrane region" description="Helical" evidence="3">
    <location>
        <begin position="414"/>
        <end position="434"/>
    </location>
</feature>
<evidence type="ECO:0000256" key="3">
    <source>
        <dbReference type="SAM" id="Phobius"/>
    </source>
</evidence>
<evidence type="ECO:0000256" key="1">
    <source>
        <dbReference type="SAM" id="Coils"/>
    </source>
</evidence>
<dbReference type="RefSeq" id="WP_260997371.1">
    <property type="nucleotide sequence ID" value="NZ_CP054475.1"/>
</dbReference>
<evidence type="ECO:0000313" key="5">
    <source>
        <dbReference type="Proteomes" id="UP001065322"/>
    </source>
</evidence>
<evidence type="ECO:0008006" key="6">
    <source>
        <dbReference type="Google" id="ProtNLM"/>
    </source>
</evidence>
<feature type="region of interest" description="Disordered" evidence="2">
    <location>
        <begin position="485"/>
        <end position="518"/>
    </location>
</feature>
<feature type="coiled-coil region" evidence="1">
    <location>
        <begin position="197"/>
        <end position="224"/>
    </location>
</feature>
<dbReference type="Proteomes" id="UP001065322">
    <property type="component" value="Chromosome"/>
</dbReference>
<keyword evidence="3" id="KW-0812">Transmembrane</keyword>
<feature type="transmembrane region" description="Helical" evidence="3">
    <location>
        <begin position="327"/>
        <end position="347"/>
    </location>
</feature>